<dbReference type="InterPro" id="IPR050288">
    <property type="entry name" value="Cellulose_deg_GH3"/>
</dbReference>
<dbReference type="Pfam" id="PF01915">
    <property type="entry name" value="Glyco_hydro_3_C"/>
    <property type="match status" value="1"/>
</dbReference>
<evidence type="ECO:0000256" key="1">
    <source>
        <dbReference type="ARBA" id="ARBA00004613"/>
    </source>
</evidence>
<evidence type="ECO:0000313" key="13">
    <source>
        <dbReference type="EMBL" id="MCQ4042630.1"/>
    </source>
</evidence>
<comment type="similarity">
    <text evidence="2">Belongs to the glycosyl hydrolase 3 family.</text>
</comment>
<gene>
    <name evidence="13" type="ORF">NON19_11445</name>
</gene>
<evidence type="ECO:0000259" key="11">
    <source>
        <dbReference type="SMART" id="SM00458"/>
    </source>
</evidence>
<dbReference type="InterPro" id="IPR017853">
    <property type="entry name" value="GH"/>
</dbReference>
<dbReference type="InterPro" id="IPR001764">
    <property type="entry name" value="Glyco_hydro_3_N"/>
</dbReference>
<proteinExistence type="inferred from homology"/>
<evidence type="ECO:0000313" key="14">
    <source>
        <dbReference type="Proteomes" id="UP001206206"/>
    </source>
</evidence>
<dbReference type="Gene3D" id="3.20.20.300">
    <property type="entry name" value="Glycoside hydrolase, family 3, N-terminal domain"/>
    <property type="match status" value="1"/>
</dbReference>
<evidence type="ECO:0000256" key="10">
    <source>
        <dbReference type="SAM" id="SignalP"/>
    </source>
</evidence>
<dbReference type="PRINTS" id="PR00133">
    <property type="entry name" value="GLHYDRLASE3"/>
</dbReference>
<evidence type="ECO:0000256" key="9">
    <source>
        <dbReference type="ARBA" id="ARBA00041808"/>
    </source>
</evidence>
<dbReference type="Pfam" id="PF00652">
    <property type="entry name" value="Ricin_B_lectin"/>
    <property type="match status" value="1"/>
</dbReference>
<evidence type="ECO:0000256" key="6">
    <source>
        <dbReference type="ARBA" id="ARBA00039579"/>
    </source>
</evidence>
<feature type="signal peptide" evidence="10">
    <location>
        <begin position="1"/>
        <end position="36"/>
    </location>
</feature>
<dbReference type="SUPFAM" id="SSF51445">
    <property type="entry name" value="(Trans)glycosidases"/>
    <property type="match status" value="1"/>
</dbReference>
<evidence type="ECO:0000256" key="8">
    <source>
        <dbReference type="ARBA" id="ARBA00041601"/>
    </source>
</evidence>
<evidence type="ECO:0000259" key="12">
    <source>
        <dbReference type="SMART" id="SM01217"/>
    </source>
</evidence>
<evidence type="ECO:0000256" key="2">
    <source>
        <dbReference type="ARBA" id="ARBA00005336"/>
    </source>
</evidence>
<dbReference type="PANTHER" id="PTHR42715">
    <property type="entry name" value="BETA-GLUCOSIDASE"/>
    <property type="match status" value="1"/>
</dbReference>
<keyword evidence="14" id="KW-1185">Reference proteome</keyword>
<evidence type="ECO:0000256" key="4">
    <source>
        <dbReference type="ARBA" id="ARBA00022729"/>
    </source>
</evidence>
<dbReference type="RefSeq" id="WP_255926979.1">
    <property type="nucleotide sequence ID" value="NZ_JANFNH010000008.1"/>
</dbReference>
<dbReference type="InterPro" id="IPR036881">
    <property type="entry name" value="Glyco_hydro_3_C_sf"/>
</dbReference>
<dbReference type="SMART" id="SM01217">
    <property type="entry name" value="Fn3_like"/>
    <property type="match status" value="1"/>
</dbReference>
<dbReference type="InterPro" id="IPR035992">
    <property type="entry name" value="Ricin_B-like_lectins"/>
</dbReference>
<reference evidence="13 14" key="1">
    <citation type="submission" date="2022-06" db="EMBL/GenBank/DDBJ databases">
        <title>Draft genome sequence of type strain Streptomyces rubrisoli DSM 42083.</title>
        <authorList>
            <person name="Duangmal K."/>
            <person name="Klaysubun C."/>
        </authorList>
    </citation>
    <scope>NUCLEOTIDE SEQUENCE [LARGE SCALE GENOMIC DNA]</scope>
    <source>
        <strain evidence="13 14">DSM 42083</strain>
    </source>
</reference>
<keyword evidence="3" id="KW-0964">Secreted</keyword>
<dbReference type="GO" id="GO:0016787">
    <property type="term" value="F:hydrolase activity"/>
    <property type="evidence" value="ECO:0007669"/>
    <property type="project" value="UniProtKB-KW"/>
</dbReference>
<dbReference type="Gene3D" id="2.60.40.10">
    <property type="entry name" value="Immunoglobulins"/>
    <property type="match status" value="1"/>
</dbReference>
<dbReference type="SMART" id="SM00458">
    <property type="entry name" value="RICIN"/>
    <property type="match status" value="1"/>
</dbReference>
<dbReference type="InterPro" id="IPR026891">
    <property type="entry name" value="Fn3-like"/>
</dbReference>
<dbReference type="Gene3D" id="3.40.50.1700">
    <property type="entry name" value="Glycoside hydrolase family 3 C-terminal domain"/>
    <property type="match status" value="1"/>
</dbReference>
<dbReference type="EMBL" id="JANFNH010000008">
    <property type="protein sequence ID" value="MCQ4042630.1"/>
    <property type="molecule type" value="Genomic_DNA"/>
</dbReference>
<evidence type="ECO:0000256" key="3">
    <source>
        <dbReference type="ARBA" id="ARBA00022525"/>
    </source>
</evidence>
<organism evidence="13 14">
    <name type="scientific">Streptantibioticus rubrisoli</name>
    <dbReference type="NCBI Taxonomy" id="1387313"/>
    <lineage>
        <taxon>Bacteria</taxon>
        <taxon>Bacillati</taxon>
        <taxon>Actinomycetota</taxon>
        <taxon>Actinomycetes</taxon>
        <taxon>Kitasatosporales</taxon>
        <taxon>Streptomycetaceae</taxon>
        <taxon>Streptantibioticus</taxon>
    </lineage>
</organism>
<dbReference type="InterPro" id="IPR002772">
    <property type="entry name" value="Glyco_hydro_3_C"/>
</dbReference>
<dbReference type="InterPro" id="IPR013783">
    <property type="entry name" value="Ig-like_fold"/>
</dbReference>
<feature type="domain" description="Ricin B lectin" evidence="11">
    <location>
        <begin position="712"/>
        <end position="836"/>
    </location>
</feature>
<feature type="chain" id="PRO_5047135940" description="Probable beta-glucosidase G" evidence="10">
    <location>
        <begin position="37"/>
        <end position="839"/>
    </location>
</feature>
<feature type="domain" description="Fibronectin type III-like" evidence="12">
    <location>
        <begin position="624"/>
        <end position="693"/>
    </location>
</feature>
<dbReference type="InterPro" id="IPR036962">
    <property type="entry name" value="Glyco_hydro_3_N_sf"/>
</dbReference>
<dbReference type="SUPFAM" id="SSF52279">
    <property type="entry name" value="Beta-D-glucan exohydrolase, C-terminal domain"/>
    <property type="match status" value="1"/>
</dbReference>
<comment type="subcellular location">
    <subcellularLocation>
        <location evidence="1">Secreted</location>
    </subcellularLocation>
</comment>
<dbReference type="PANTHER" id="PTHR42715:SF12">
    <property type="entry name" value="BETA-GLUCOSIDASE G-RELATED"/>
    <property type="match status" value="1"/>
</dbReference>
<dbReference type="PROSITE" id="PS50231">
    <property type="entry name" value="RICIN_B_LECTIN"/>
    <property type="match status" value="1"/>
</dbReference>
<name>A0ABT1PE77_9ACTN</name>
<dbReference type="Pfam" id="PF14310">
    <property type="entry name" value="Fn3-like"/>
    <property type="match status" value="1"/>
</dbReference>
<dbReference type="Proteomes" id="UP001206206">
    <property type="component" value="Unassembled WGS sequence"/>
</dbReference>
<keyword evidence="4 10" id="KW-0732">Signal</keyword>
<evidence type="ECO:0000256" key="7">
    <source>
        <dbReference type="ARBA" id="ARBA00041276"/>
    </source>
</evidence>
<dbReference type="Pfam" id="PF00933">
    <property type="entry name" value="Glyco_hydro_3"/>
    <property type="match status" value="1"/>
</dbReference>
<evidence type="ECO:0000256" key="5">
    <source>
        <dbReference type="ARBA" id="ARBA00022801"/>
    </source>
</evidence>
<sequence length="839" mass="87365">MSSPLCQRAARCGSAALTLLVAASAGPVVFAPAAHAANSCPWVGSTAPVDQRVDEVMARITQNKEVSLVHGNGSTQPYVGNVPAISRLCVPALGLEDGPAGIGDGMTGVTQLPAPVASAATWDTALEQRYGAVIGAEDAGKGASVALSPTINIVRDPRWGRAFESLGEDPYLAGKMGAADITGTQSQGVLAQVKHLAVYNQETHRNSAADNADVSERTMQEIYLPAFQAAARAGASSVMCSYSWVNGQDACANPYLLNTAMKSQFGFKGFVTSDWGATHSTINSAYNGLDMEMPGGGYFGAPLNSAVNGGQVAKSRLDDMVRRILRQMFAFGLFDRKPSGSPGAVVTSDAHSTTARQVAEEGSVLLKNAGGVLPLRPSTVHSIAVIGADADSKARTAGGGSAGVKAPYVVTPLTGITHRAGSGIKVAYDDGSNPSSAADLAGSSSVAVVFASTFESEGSDLGTIDLSSADNSLISAVAARNPHTIVVLNTGSAVTMPWIDQVAGVFEAWYPGQEDGNAIAALLFGDTNPSGKLPVSFPRSLTDVPASTQQQWPGANGQVRYSEGVDVGYRWYDTKDITPLFPFGYGLSYTTFSYDDLFVAGPDAHGTVNVSATVTNTGRRQGADVAQLYVGDPASTGEPTHQLKGFQRVDLAPGASTTVHFTLTTKDLSYWDQNAHGWTAPAGRYRIAVGDSSRTLPLTGTVTLTSTTAPPSGAVTGIAGLCLDDRGASLANGTPIQLYDCNHTGAQKWTVTSDHRLTVLGKCMDAANGATANGTLVQLYDCNGTGAQIWEPQPNGALYNPQSGRCLDDPGATAERETQLQLYDCNGTHAQKWQLPERM</sequence>
<keyword evidence="5 13" id="KW-0378">Hydrolase</keyword>
<protein>
    <recommendedName>
        <fullName evidence="6">Probable beta-glucosidase G</fullName>
    </recommendedName>
    <alternativeName>
        <fullName evidence="7">Beta-D-glucoside glucohydrolase G</fullName>
    </alternativeName>
    <alternativeName>
        <fullName evidence="8">Cellobiase G</fullName>
    </alternativeName>
    <alternativeName>
        <fullName evidence="9">Gentiobiase G</fullName>
    </alternativeName>
</protein>
<dbReference type="CDD" id="cd23451">
    <property type="entry name" value="beta-trefoil_Ricin_laminarinase"/>
    <property type="match status" value="1"/>
</dbReference>
<dbReference type="SUPFAM" id="SSF50370">
    <property type="entry name" value="Ricin B-like lectins"/>
    <property type="match status" value="1"/>
</dbReference>
<dbReference type="InterPro" id="IPR000772">
    <property type="entry name" value="Ricin_B_lectin"/>
</dbReference>
<accession>A0ABT1PE77</accession>
<comment type="caution">
    <text evidence="13">The sequence shown here is derived from an EMBL/GenBank/DDBJ whole genome shotgun (WGS) entry which is preliminary data.</text>
</comment>
<dbReference type="Gene3D" id="2.80.10.50">
    <property type="match status" value="1"/>
</dbReference>